<evidence type="ECO:0000256" key="3">
    <source>
        <dbReference type="ARBA" id="ARBA00012438"/>
    </source>
</evidence>
<dbReference type="InterPro" id="IPR005467">
    <property type="entry name" value="His_kinase_dom"/>
</dbReference>
<feature type="transmembrane region" description="Helical" evidence="12">
    <location>
        <begin position="202"/>
        <end position="229"/>
    </location>
</feature>
<feature type="compositionally biased region" description="Basic residues" evidence="11">
    <location>
        <begin position="27"/>
        <end position="37"/>
    </location>
</feature>
<dbReference type="EC" id="2.7.13.3" evidence="3"/>
<dbReference type="InterPro" id="IPR036097">
    <property type="entry name" value="HisK_dim/P_sf"/>
</dbReference>
<dbReference type="Pfam" id="PF02518">
    <property type="entry name" value="HATPase_c"/>
    <property type="match status" value="1"/>
</dbReference>
<dbReference type="CDD" id="cd00075">
    <property type="entry name" value="HATPase"/>
    <property type="match status" value="1"/>
</dbReference>
<dbReference type="PANTHER" id="PTHR45436:SF16">
    <property type="entry name" value="HISTIDINE KINASE"/>
    <property type="match status" value="1"/>
</dbReference>
<feature type="domain" description="HAMP" evidence="14">
    <location>
        <begin position="230"/>
        <end position="283"/>
    </location>
</feature>
<keyword evidence="8 12" id="KW-1133">Transmembrane helix</keyword>
<keyword evidence="4" id="KW-0597">Phosphoprotein</keyword>
<organism evidence="15 16">
    <name type="scientific">Eiseniibacteriota bacterium</name>
    <dbReference type="NCBI Taxonomy" id="2212470"/>
    <lineage>
        <taxon>Bacteria</taxon>
        <taxon>Candidatus Eiseniibacteriota</taxon>
    </lineage>
</organism>
<keyword evidence="5" id="KW-0808">Transferase</keyword>
<evidence type="ECO:0000256" key="6">
    <source>
        <dbReference type="ARBA" id="ARBA00022692"/>
    </source>
</evidence>
<dbReference type="PROSITE" id="PS50109">
    <property type="entry name" value="HIS_KIN"/>
    <property type="match status" value="1"/>
</dbReference>
<dbReference type="InterPro" id="IPR050428">
    <property type="entry name" value="TCS_sensor_his_kinase"/>
</dbReference>
<dbReference type="SUPFAM" id="SSF47384">
    <property type="entry name" value="Homodimeric domain of signal transducing histidine kinase"/>
    <property type="match status" value="1"/>
</dbReference>
<feature type="domain" description="Histidine kinase" evidence="13">
    <location>
        <begin position="291"/>
        <end position="509"/>
    </location>
</feature>
<gene>
    <name evidence="15" type="ORF">E6K71_04210</name>
</gene>
<dbReference type="AlphaFoldDB" id="A0A538SE29"/>
<protein>
    <recommendedName>
        <fullName evidence="3">histidine kinase</fullName>
        <ecNumber evidence="3">2.7.13.3</ecNumber>
    </recommendedName>
</protein>
<dbReference type="GO" id="GO:0005886">
    <property type="term" value="C:plasma membrane"/>
    <property type="evidence" value="ECO:0007669"/>
    <property type="project" value="TreeGrafter"/>
</dbReference>
<dbReference type="SMART" id="SM00387">
    <property type="entry name" value="HATPase_c"/>
    <property type="match status" value="1"/>
</dbReference>
<evidence type="ECO:0000256" key="10">
    <source>
        <dbReference type="ARBA" id="ARBA00023136"/>
    </source>
</evidence>
<feature type="compositionally biased region" description="Basic residues" evidence="11">
    <location>
        <begin position="60"/>
        <end position="69"/>
    </location>
</feature>
<dbReference type="GO" id="GO:0000155">
    <property type="term" value="F:phosphorelay sensor kinase activity"/>
    <property type="evidence" value="ECO:0007669"/>
    <property type="project" value="InterPro"/>
</dbReference>
<keyword evidence="9" id="KW-0902">Two-component regulatory system</keyword>
<evidence type="ECO:0000313" key="15">
    <source>
        <dbReference type="EMBL" id="TMQ49638.1"/>
    </source>
</evidence>
<evidence type="ECO:0000256" key="7">
    <source>
        <dbReference type="ARBA" id="ARBA00022777"/>
    </source>
</evidence>
<dbReference type="CDD" id="cd00082">
    <property type="entry name" value="HisKA"/>
    <property type="match status" value="1"/>
</dbReference>
<evidence type="ECO:0000313" key="16">
    <source>
        <dbReference type="Proteomes" id="UP000316292"/>
    </source>
</evidence>
<feature type="transmembrane region" description="Helical" evidence="12">
    <location>
        <begin position="86"/>
        <end position="104"/>
    </location>
</feature>
<keyword evidence="6 12" id="KW-0812">Transmembrane</keyword>
<dbReference type="Pfam" id="PF00672">
    <property type="entry name" value="HAMP"/>
    <property type="match status" value="1"/>
</dbReference>
<dbReference type="PRINTS" id="PR00344">
    <property type="entry name" value="BCTRLSENSOR"/>
</dbReference>
<dbReference type="InterPro" id="IPR013727">
    <property type="entry name" value="2CSK_N"/>
</dbReference>
<evidence type="ECO:0000256" key="1">
    <source>
        <dbReference type="ARBA" id="ARBA00000085"/>
    </source>
</evidence>
<feature type="region of interest" description="Disordered" evidence="11">
    <location>
        <begin position="1"/>
        <end position="69"/>
    </location>
</feature>
<evidence type="ECO:0000256" key="5">
    <source>
        <dbReference type="ARBA" id="ARBA00022679"/>
    </source>
</evidence>
<dbReference type="Gene3D" id="1.10.287.130">
    <property type="match status" value="1"/>
</dbReference>
<reference evidence="15 16" key="1">
    <citation type="journal article" date="2019" name="Nat. Microbiol.">
        <title>Mediterranean grassland soil C-N compound turnover is dependent on rainfall and depth, and is mediated by genomically divergent microorganisms.</title>
        <authorList>
            <person name="Diamond S."/>
            <person name="Andeer P.F."/>
            <person name="Li Z."/>
            <person name="Crits-Christoph A."/>
            <person name="Burstein D."/>
            <person name="Anantharaman K."/>
            <person name="Lane K.R."/>
            <person name="Thomas B.C."/>
            <person name="Pan C."/>
            <person name="Northen T.R."/>
            <person name="Banfield J.F."/>
        </authorList>
    </citation>
    <scope>NUCLEOTIDE SEQUENCE [LARGE SCALE GENOMIC DNA]</scope>
    <source>
        <strain evidence="15">WS_1</strain>
    </source>
</reference>
<accession>A0A538SE29</accession>
<dbReference type="SUPFAM" id="SSF55874">
    <property type="entry name" value="ATPase domain of HSP90 chaperone/DNA topoisomerase II/histidine kinase"/>
    <property type="match status" value="1"/>
</dbReference>
<dbReference type="PROSITE" id="PS50885">
    <property type="entry name" value="HAMP"/>
    <property type="match status" value="1"/>
</dbReference>
<dbReference type="Pfam" id="PF08521">
    <property type="entry name" value="2CSK_N"/>
    <property type="match status" value="1"/>
</dbReference>
<dbReference type="InterPro" id="IPR003594">
    <property type="entry name" value="HATPase_dom"/>
</dbReference>
<dbReference type="SMART" id="SM00304">
    <property type="entry name" value="HAMP"/>
    <property type="match status" value="1"/>
</dbReference>
<keyword evidence="7 15" id="KW-0418">Kinase</keyword>
<name>A0A538SE29_UNCEI</name>
<dbReference type="Proteomes" id="UP000316292">
    <property type="component" value="Unassembled WGS sequence"/>
</dbReference>
<dbReference type="InterPro" id="IPR004358">
    <property type="entry name" value="Sig_transdc_His_kin-like_C"/>
</dbReference>
<dbReference type="InterPro" id="IPR036890">
    <property type="entry name" value="HATPase_C_sf"/>
</dbReference>
<feature type="compositionally biased region" description="Gly residues" evidence="11">
    <location>
        <begin position="1"/>
        <end position="17"/>
    </location>
</feature>
<evidence type="ECO:0000256" key="9">
    <source>
        <dbReference type="ARBA" id="ARBA00023012"/>
    </source>
</evidence>
<comment type="caution">
    <text evidence="15">The sequence shown here is derived from an EMBL/GenBank/DDBJ whole genome shotgun (WGS) entry which is preliminary data.</text>
</comment>
<dbReference type="EMBL" id="VBOR01000054">
    <property type="protein sequence ID" value="TMQ49638.1"/>
    <property type="molecule type" value="Genomic_DNA"/>
</dbReference>
<evidence type="ECO:0000256" key="2">
    <source>
        <dbReference type="ARBA" id="ARBA00004370"/>
    </source>
</evidence>
<comment type="catalytic activity">
    <reaction evidence="1">
        <text>ATP + protein L-histidine = ADP + protein N-phospho-L-histidine.</text>
        <dbReference type="EC" id="2.7.13.3"/>
    </reaction>
</comment>
<evidence type="ECO:0000256" key="8">
    <source>
        <dbReference type="ARBA" id="ARBA00022989"/>
    </source>
</evidence>
<dbReference type="PANTHER" id="PTHR45436">
    <property type="entry name" value="SENSOR HISTIDINE KINASE YKOH"/>
    <property type="match status" value="1"/>
</dbReference>
<dbReference type="SMART" id="SM00388">
    <property type="entry name" value="HisKA"/>
    <property type="match status" value="1"/>
</dbReference>
<comment type="subcellular location">
    <subcellularLocation>
        <location evidence="2">Membrane</location>
    </subcellularLocation>
</comment>
<dbReference type="InterPro" id="IPR003660">
    <property type="entry name" value="HAMP_dom"/>
</dbReference>
<evidence type="ECO:0000256" key="12">
    <source>
        <dbReference type="SAM" id="Phobius"/>
    </source>
</evidence>
<dbReference type="InterPro" id="IPR003661">
    <property type="entry name" value="HisK_dim/P_dom"/>
</dbReference>
<keyword evidence="10 12" id="KW-0472">Membrane</keyword>
<dbReference type="Gene3D" id="6.10.340.10">
    <property type="match status" value="1"/>
</dbReference>
<dbReference type="Pfam" id="PF00512">
    <property type="entry name" value="HisKA"/>
    <property type="match status" value="1"/>
</dbReference>
<dbReference type="Gene3D" id="3.30.565.10">
    <property type="entry name" value="Histidine kinase-like ATPase, C-terminal domain"/>
    <property type="match status" value="1"/>
</dbReference>
<evidence type="ECO:0000256" key="4">
    <source>
        <dbReference type="ARBA" id="ARBA00022553"/>
    </source>
</evidence>
<evidence type="ECO:0000259" key="13">
    <source>
        <dbReference type="PROSITE" id="PS50109"/>
    </source>
</evidence>
<evidence type="ECO:0000256" key="11">
    <source>
        <dbReference type="SAM" id="MobiDB-lite"/>
    </source>
</evidence>
<evidence type="ECO:0000259" key="14">
    <source>
        <dbReference type="PROSITE" id="PS50885"/>
    </source>
</evidence>
<sequence length="512" mass="55980">MGGAGGARGEAGKGGGAHRSPRERLARGRASRIRQPRRHPEPASPQARRRRRGVRDPDHSRRRIRLRGHHLSSHSLEHRLARIQQILALGLILLIATISVWISARTLERQETTFLFDSAIQMARSIAIERRDAPDLPTAAESALEENAPVGVYVRVLDAQNREMVSSPGQEAPHGHRREARAAFAGGGWVVVSMSDEPRRRAVLAIILALTVTALPLLLVVSASSRVIARRALRPLSRIASQAENTSWDGQVRRFGSAGDPAEIGALAGSFDRLLERLDEILRAERNFTQDAAHELRTPLTVLCGEIEYAVQDPSMPPHIRDGLDRALQQARAMSDLVEALLLLLQGSDPESKARGELAQPVNLSDLVRDLDREFRDVERQRAGDFDLSAEDEVLVRGHSTLLTSAIRNLLSNAFKFTAAGQRVRVRVFNGSGRGTVVVEDAGPGIASADRERVFDPFFRSAEARAGQEGFGLGLPILRRVARAHGGDVLVSSSSLGGARFELFIPTWLSPS</sequence>
<proteinExistence type="predicted"/>